<keyword evidence="5 9" id="KW-0812">Transmembrane</keyword>
<protein>
    <recommendedName>
        <fullName evidence="8">Riboflavin transporter</fullName>
    </recommendedName>
</protein>
<keyword evidence="4 8" id="KW-1003">Cell membrane</keyword>
<proteinExistence type="inferred from homology"/>
<dbReference type="RefSeq" id="WP_054876054.1">
    <property type="nucleotide sequence ID" value="NZ_LKET01000039.1"/>
</dbReference>
<dbReference type="AlphaFoldDB" id="A0A0P8W4W8"/>
<evidence type="ECO:0000256" key="8">
    <source>
        <dbReference type="PIRNR" id="PIRNR037778"/>
    </source>
</evidence>
<comment type="subcellular location">
    <subcellularLocation>
        <location evidence="1">Cell membrane</location>
        <topology evidence="1">Multi-pass membrane protein</topology>
    </subcellularLocation>
</comment>
<gene>
    <name evidence="10" type="primary">ribU</name>
    <name evidence="10" type="ORF">OXPF_30630</name>
</gene>
<evidence type="ECO:0000313" key="11">
    <source>
        <dbReference type="Proteomes" id="UP000050326"/>
    </source>
</evidence>
<dbReference type="InterPro" id="IPR025720">
    <property type="entry name" value="RibU"/>
</dbReference>
<keyword evidence="3 8" id="KW-0813">Transport</keyword>
<evidence type="ECO:0000256" key="1">
    <source>
        <dbReference type="ARBA" id="ARBA00004651"/>
    </source>
</evidence>
<feature type="transmembrane region" description="Helical" evidence="9">
    <location>
        <begin position="12"/>
        <end position="32"/>
    </location>
</feature>
<evidence type="ECO:0000313" key="10">
    <source>
        <dbReference type="EMBL" id="KPU43622.1"/>
    </source>
</evidence>
<feature type="transmembrane region" description="Helical" evidence="9">
    <location>
        <begin position="162"/>
        <end position="186"/>
    </location>
</feature>
<dbReference type="PANTHER" id="PTHR38438">
    <property type="entry name" value="RIBOFLAVIN TRANSPORTER RIBU"/>
    <property type="match status" value="1"/>
</dbReference>
<dbReference type="Proteomes" id="UP000050326">
    <property type="component" value="Unassembled WGS sequence"/>
</dbReference>
<dbReference type="GO" id="GO:0032217">
    <property type="term" value="F:riboflavin transmembrane transporter activity"/>
    <property type="evidence" value="ECO:0007669"/>
    <property type="project" value="UniProtKB-UniRule"/>
</dbReference>
<evidence type="ECO:0000256" key="2">
    <source>
        <dbReference type="ARBA" id="ARBA00005540"/>
    </source>
</evidence>
<name>A0A0P8W4W8_9CLOT</name>
<dbReference type="OrthoDB" id="9809216at2"/>
<evidence type="ECO:0000256" key="6">
    <source>
        <dbReference type="ARBA" id="ARBA00022989"/>
    </source>
</evidence>
<feature type="transmembrane region" description="Helical" evidence="9">
    <location>
        <begin position="81"/>
        <end position="100"/>
    </location>
</feature>
<dbReference type="STRING" id="36849.OXPF_30630"/>
<evidence type="ECO:0000256" key="9">
    <source>
        <dbReference type="SAM" id="Phobius"/>
    </source>
</evidence>
<comment type="similarity">
    <text evidence="2 8">Belongs to the prokaryotic riboflavin transporter (P-RFT) (TC 2.A.87) family.</text>
</comment>
<evidence type="ECO:0000256" key="4">
    <source>
        <dbReference type="ARBA" id="ARBA00022475"/>
    </source>
</evidence>
<comment type="caution">
    <text evidence="10">The sequence shown here is derived from an EMBL/GenBank/DDBJ whole genome shotgun (WGS) entry which is preliminary data.</text>
</comment>
<evidence type="ECO:0000256" key="5">
    <source>
        <dbReference type="ARBA" id="ARBA00022692"/>
    </source>
</evidence>
<keyword evidence="7 8" id="KW-0472">Membrane</keyword>
<dbReference type="EMBL" id="LKET01000039">
    <property type="protein sequence ID" value="KPU43622.1"/>
    <property type="molecule type" value="Genomic_DNA"/>
</dbReference>
<reference evidence="10 11" key="1">
    <citation type="submission" date="2015-09" db="EMBL/GenBank/DDBJ databases">
        <title>Genome sequence of Oxobacter pfennigii DSM 3222.</title>
        <authorList>
            <person name="Poehlein A."/>
            <person name="Bengelsdorf F.R."/>
            <person name="Schiel-Bengelsdorf B."/>
            <person name="Duerre P."/>
            <person name="Daniel R."/>
        </authorList>
    </citation>
    <scope>NUCLEOTIDE SEQUENCE [LARGE SCALE GENOMIC DNA]</scope>
    <source>
        <strain evidence="10 11">DSM 3222</strain>
    </source>
</reference>
<dbReference type="Gene3D" id="1.10.1760.20">
    <property type="match status" value="1"/>
</dbReference>
<feature type="transmembrane region" description="Helical" evidence="9">
    <location>
        <begin position="107"/>
        <end position="131"/>
    </location>
</feature>
<evidence type="ECO:0000256" key="7">
    <source>
        <dbReference type="ARBA" id="ARBA00023136"/>
    </source>
</evidence>
<keyword evidence="11" id="KW-1185">Reference proteome</keyword>
<dbReference type="Pfam" id="PF12822">
    <property type="entry name" value="ECF_trnsprt"/>
    <property type="match status" value="1"/>
</dbReference>
<sequence>MRDQRLNKLVKISVLSAAAFILMLIEFPLPFFPEFLKVDISDFPALLGSFALGPLAGVIIEAVKNILHVLLKNTTAGIGEIANFVVGAAFVFAAGMVYKIKKDRAHALYGLIAGVVAMAAVAAVCNLFIFLPLYEKVLGFPIPAIVDAGAKINPAIKDLNTFVALSIVPFNILKGIIVALLGFLSYKSLSPILHR</sequence>
<accession>A0A0P8W4W8</accession>
<dbReference type="GO" id="GO:0005886">
    <property type="term" value="C:plasma membrane"/>
    <property type="evidence" value="ECO:0007669"/>
    <property type="project" value="UniProtKB-SubCell"/>
</dbReference>
<dbReference type="PATRIC" id="fig|36849.3.peg.3246"/>
<keyword evidence="6 9" id="KW-1133">Transmembrane helix</keyword>
<comment type="function">
    <text evidence="8">Probably a riboflavin-binding protein that interacts with the energy-coupling factor (ECF) ABC-transporter complex.</text>
</comment>
<dbReference type="PIRSF" id="PIRSF037778">
    <property type="entry name" value="UCP037778_transp_RibU"/>
    <property type="match status" value="1"/>
</dbReference>
<dbReference type="InterPro" id="IPR024529">
    <property type="entry name" value="ECF_trnsprt_substrate-spec"/>
</dbReference>
<organism evidence="10 11">
    <name type="scientific">Oxobacter pfennigii</name>
    <dbReference type="NCBI Taxonomy" id="36849"/>
    <lineage>
        <taxon>Bacteria</taxon>
        <taxon>Bacillati</taxon>
        <taxon>Bacillota</taxon>
        <taxon>Clostridia</taxon>
        <taxon>Eubacteriales</taxon>
        <taxon>Clostridiaceae</taxon>
        <taxon>Oxobacter</taxon>
    </lineage>
</organism>
<evidence type="ECO:0000256" key="3">
    <source>
        <dbReference type="ARBA" id="ARBA00022448"/>
    </source>
</evidence>
<dbReference type="PANTHER" id="PTHR38438:SF1">
    <property type="entry name" value="RIBOFLAVIN TRANSPORTER RIBU"/>
    <property type="match status" value="1"/>
</dbReference>